<dbReference type="PANTHER" id="PTHR16099">
    <property type="entry name" value="8-OXO-DGTP DIPHOSPHATES NUDT15"/>
    <property type="match status" value="1"/>
</dbReference>
<evidence type="ECO:0000256" key="2">
    <source>
        <dbReference type="RuleBase" id="RU003476"/>
    </source>
</evidence>
<dbReference type="AlphaFoldDB" id="A0AAV9HS21"/>
<protein>
    <submittedName>
        <fullName evidence="4">NUDIX hydrolase domain-like protein</fullName>
    </submittedName>
</protein>
<proteinExistence type="inferred from homology"/>
<gene>
    <name evidence="4" type="ORF">QBC42DRAFT_268009</name>
</gene>
<dbReference type="EMBL" id="MU864973">
    <property type="protein sequence ID" value="KAK4462403.1"/>
    <property type="molecule type" value="Genomic_DNA"/>
</dbReference>
<dbReference type="PANTHER" id="PTHR16099:SF5">
    <property type="entry name" value="NUCLEOTIDE TRIPHOSPHATE DIPHOSPHATASE NUDT15"/>
    <property type="match status" value="1"/>
</dbReference>
<reference evidence="4" key="1">
    <citation type="journal article" date="2023" name="Mol. Phylogenet. Evol.">
        <title>Genome-scale phylogeny and comparative genomics of the fungal order Sordariales.</title>
        <authorList>
            <person name="Hensen N."/>
            <person name="Bonometti L."/>
            <person name="Westerberg I."/>
            <person name="Brannstrom I.O."/>
            <person name="Guillou S."/>
            <person name="Cros-Aarteil S."/>
            <person name="Calhoun S."/>
            <person name="Haridas S."/>
            <person name="Kuo A."/>
            <person name="Mondo S."/>
            <person name="Pangilinan J."/>
            <person name="Riley R."/>
            <person name="LaButti K."/>
            <person name="Andreopoulos B."/>
            <person name="Lipzen A."/>
            <person name="Chen C."/>
            <person name="Yan M."/>
            <person name="Daum C."/>
            <person name="Ng V."/>
            <person name="Clum A."/>
            <person name="Steindorff A."/>
            <person name="Ohm R.A."/>
            <person name="Martin F."/>
            <person name="Silar P."/>
            <person name="Natvig D.O."/>
            <person name="Lalanne C."/>
            <person name="Gautier V."/>
            <person name="Ament-Velasquez S.L."/>
            <person name="Kruys A."/>
            <person name="Hutchinson M.I."/>
            <person name="Powell A.J."/>
            <person name="Barry K."/>
            <person name="Miller A.N."/>
            <person name="Grigoriev I.V."/>
            <person name="Debuchy R."/>
            <person name="Gladieux P."/>
            <person name="Hiltunen Thoren M."/>
            <person name="Johannesson H."/>
        </authorList>
    </citation>
    <scope>NUCLEOTIDE SEQUENCE</scope>
    <source>
        <strain evidence="4">PSN324</strain>
    </source>
</reference>
<dbReference type="Gene3D" id="3.90.79.10">
    <property type="entry name" value="Nucleoside Triphosphate Pyrophosphohydrolase"/>
    <property type="match status" value="1"/>
</dbReference>
<accession>A0AAV9HS21</accession>
<dbReference type="GO" id="GO:0035539">
    <property type="term" value="F:8-oxo-7,8-dihydrodeoxyguanosine triphosphate pyrophosphatase activity"/>
    <property type="evidence" value="ECO:0007669"/>
    <property type="project" value="TreeGrafter"/>
</dbReference>
<comment type="similarity">
    <text evidence="2">Belongs to the Nudix hydrolase family.</text>
</comment>
<dbReference type="PROSITE" id="PS51462">
    <property type="entry name" value="NUDIX"/>
    <property type="match status" value="1"/>
</dbReference>
<dbReference type="Pfam" id="PF00293">
    <property type="entry name" value="NUDIX"/>
    <property type="match status" value="1"/>
</dbReference>
<sequence>MAPSAPVVRVGVAAVVQDGKGKVVLGVRKGSHGAGTWQFPGGHLEVGESWFACAERETLEETGLVVKAEKFLTATNDIFDPAGKHYITIFVLCRRVDENAEPEVLEPHKCESWSWKSWPDVRSLVNNGENGGQKVFLPIENLFRDHPDIENLV</sequence>
<dbReference type="CDD" id="cd04678">
    <property type="entry name" value="NUDIX_MTH2_Nudt15"/>
    <property type="match status" value="1"/>
</dbReference>
<evidence type="ECO:0000256" key="1">
    <source>
        <dbReference type="ARBA" id="ARBA00022801"/>
    </source>
</evidence>
<evidence type="ECO:0000313" key="5">
    <source>
        <dbReference type="Proteomes" id="UP001321749"/>
    </source>
</evidence>
<feature type="domain" description="Nudix hydrolase" evidence="3">
    <location>
        <begin position="7"/>
        <end position="138"/>
    </location>
</feature>
<reference evidence="4" key="2">
    <citation type="submission" date="2023-06" db="EMBL/GenBank/DDBJ databases">
        <authorList>
            <consortium name="Lawrence Berkeley National Laboratory"/>
            <person name="Mondo S.J."/>
            <person name="Hensen N."/>
            <person name="Bonometti L."/>
            <person name="Westerberg I."/>
            <person name="Brannstrom I.O."/>
            <person name="Guillou S."/>
            <person name="Cros-Aarteil S."/>
            <person name="Calhoun S."/>
            <person name="Haridas S."/>
            <person name="Kuo A."/>
            <person name="Pangilinan J."/>
            <person name="Riley R."/>
            <person name="Labutti K."/>
            <person name="Andreopoulos B."/>
            <person name="Lipzen A."/>
            <person name="Chen C."/>
            <person name="Yanf M."/>
            <person name="Daum C."/>
            <person name="Ng V."/>
            <person name="Clum A."/>
            <person name="Steindorff A."/>
            <person name="Ohm R."/>
            <person name="Martin F."/>
            <person name="Silar P."/>
            <person name="Natvig D."/>
            <person name="Lalanne C."/>
            <person name="Gautier V."/>
            <person name="Ament-Velasquez S.L."/>
            <person name="Kruys A."/>
            <person name="Hutchinson M.I."/>
            <person name="Powell A.J."/>
            <person name="Barry K."/>
            <person name="Miller A.N."/>
            <person name="Grigoriev I.V."/>
            <person name="Debuchy R."/>
            <person name="Gladieux P."/>
            <person name="Thoren M.H."/>
            <person name="Johannesson H."/>
        </authorList>
    </citation>
    <scope>NUCLEOTIDE SEQUENCE</scope>
    <source>
        <strain evidence="4">PSN324</strain>
    </source>
</reference>
<comment type="caution">
    <text evidence="4">The sequence shown here is derived from an EMBL/GenBank/DDBJ whole genome shotgun (WGS) entry which is preliminary data.</text>
</comment>
<dbReference type="GO" id="GO:0005829">
    <property type="term" value="C:cytosol"/>
    <property type="evidence" value="ECO:0007669"/>
    <property type="project" value="TreeGrafter"/>
</dbReference>
<evidence type="ECO:0000313" key="4">
    <source>
        <dbReference type="EMBL" id="KAK4462403.1"/>
    </source>
</evidence>
<dbReference type="Proteomes" id="UP001321749">
    <property type="component" value="Unassembled WGS sequence"/>
</dbReference>
<evidence type="ECO:0000259" key="3">
    <source>
        <dbReference type="PROSITE" id="PS51462"/>
    </source>
</evidence>
<dbReference type="GO" id="GO:0006203">
    <property type="term" value="P:dGTP catabolic process"/>
    <property type="evidence" value="ECO:0007669"/>
    <property type="project" value="TreeGrafter"/>
</dbReference>
<dbReference type="FunFam" id="3.90.79.10:FF:000060">
    <property type="entry name" value="Nudix hydrolase 1"/>
    <property type="match status" value="1"/>
</dbReference>
<organism evidence="4 5">
    <name type="scientific">Cladorrhinum samala</name>
    <dbReference type="NCBI Taxonomy" id="585594"/>
    <lineage>
        <taxon>Eukaryota</taxon>
        <taxon>Fungi</taxon>
        <taxon>Dikarya</taxon>
        <taxon>Ascomycota</taxon>
        <taxon>Pezizomycotina</taxon>
        <taxon>Sordariomycetes</taxon>
        <taxon>Sordariomycetidae</taxon>
        <taxon>Sordariales</taxon>
        <taxon>Podosporaceae</taxon>
        <taxon>Cladorrhinum</taxon>
    </lineage>
</organism>
<keyword evidence="1 2" id="KW-0378">Hydrolase</keyword>
<keyword evidence="5" id="KW-1185">Reference proteome</keyword>
<dbReference type="PROSITE" id="PS00893">
    <property type="entry name" value="NUDIX_BOX"/>
    <property type="match status" value="1"/>
</dbReference>
<name>A0AAV9HS21_9PEZI</name>
<dbReference type="InterPro" id="IPR020084">
    <property type="entry name" value="NUDIX_hydrolase_CS"/>
</dbReference>
<dbReference type="PRINTS" id="PR00502">
    <property type="entry name" value="NUDIXFAMILY"/>
</dbReference>
<dbReference type="InterPro" id="IPR015797">
    <property type="entry name" value="NUDIX_hydrolase-like_dom_sf"/>
</dbReference>
<dbReference type="SUPFAM" id="SSF55811">
    <property type="entry name" value="Nudix"/>
    <property type="match status" value="1"/>
</dbReference>
<dbReference type="InterPro" id="IPR000086">
    <property type="entry name" value="NUDIX_hydrolase_dom"/>
</dbReference>
<dbReference type="InterPro" id="IPR020476">
    <property type="entry name" value="Nudix_hydrolase"/>
</dbReference>